<organism evidence="2">
    <name type="scientific">Myoviridae sp. ctngn1</name>
    <dbReference type="NCBI Taxonomy" id="2823551"/>
    <lineage>
        <taxon>Viruses</taxon>
        <taxon>Duplodnaviria</taxon>
        <taxon>Heunggongvirae</taxon>
        <taxon>Uroviricota</taxon>
        <taxon>Caudoviricetes</taxon>
    </lineage>
</organism>
<reference evidence="2" key="1">
    <citation type="journal article" date="2021" name="Proc. Natl. Acad. Sci. U.S.A.">
        <title>A Catalog of Tens of Thousands of Viruses from Human Metagenomes Reveals Hidden Associations with Chronic Diseases.</title>
        <authorList>
            <person name="Tisza M.J."/>
            <person name="Buck C.B."/>
        </authorList>
    </citation>
    <scope>NUCLEOTIDE SEQUENCE</scope>
    <source>
        <strain evidence="2">Ctngn1</strain>
    </source>
</reference>
<feature type="compositionally biased region" description="Basic residues" evidence="1">
    <location>
        <begin position="71"/>
        <end position="80"/>
    </location>
</feature>
<sequence length="80" mass="9211">MIQICPPDCPNRRPGCHGSCPDYPRRLAEYHAEQAYNREQKARISDSIRGVIATLPVDKRNCHVTRTPGRQGKRNRKRRG</sequence>
<dbReference type="EMBL" id="BK014685">
    <property type="protein sequence ID" value="DAD67749.1"/>
    <property type="molecule type" value="Genomic_DNA"/>
</dbReference>
<accession>A0A8S5LCL5</accession>
<protein>
    <submittedName>
        <fullName evidence="2">Uncharacterized protein</fullName>
    </submittedName>
</protein>
<name>A0A8S5LCL5_9CAUD</name>
<evidence type="ECO:0000313" key="2">
    <source>
        <dbReference type="EMBL" id="DAD67749.1"/>
    </source>
</evidence>
<feature type="region of interest" description="Disordered" evidence="1">
    <location>
        <begin position="59"/>
        <end position="80"/>
    </location>
</feature>
<evidence type="ECO:0000256" key="1">
    <source>
        <dbReference type="SAM" id="MobiDB-lite"/>
    </source>
</evidence>
<proteinExistence type="predicted"/>